<dbReference type="OrthoDB" id="8187791at2759"/>
<reference evidence="3" key="2">
    <citation type="submission" date="2017-10" db="EMBL/GenBank/DDBJ databases">
        <title>Ladona fulva Genome sequencing and assembly.</title>
        <authorList>
            <person name="Murali S."/>
            <person name="Richards S."/>
            <person name="Bandaranaike D."/>
            <person name="Bellair M."/>
            <person name="Blankenburg K."/>
            <person name="Chao H."/>
            <person name="Dinh H."/>
            <person name="Doddapaneni H."/>
            <person name="Dugan-Rocha S."/>
            <person name="Elkadiri S."/>
            <person name="Gnanaolivu R."/>
            <person name="Hernandez B."/>
            <person name="Skinner E."/>
            <person name="Javaid M."/>
            <person name="Lee S."/>
            <person name="Li M."/>
            <person name="Ming W."/>
            <person name="Munidasa M."/>
            <person name="Muniz J."/>
            <person name="Nguyen L."/>
            <person name="Hughes D."/>
            <person name="Osuji N."/>
            <person name="Pu L.-L."/>
            <person name="Puazo M."/>
            <person name="Qu C."/>
            <person name="Quiroz J."/>
            <person name="Raj R."/>
            <person name="Weissenberger G."/>
            <person name="Xin Y."/>
            <person name="Zou X."/>
            <person name="Han Y."/>
            <person name="Worley K."/>
            <person name="Muzny D."/>
            <person name="Gibbs R."/>
        </authorList>
    </citation>
    <scope>NUCLEOTIDE SEQUENCE</scope>
    <source>
        <strain evidence="3">Sampled in the wild</strain>
    </source>
</reference>
<keyword evidence="1" id="KW-0812">Transmembrane</keyword>
<dbReference type="Proteomes" id="UP000792457">
    <property type="component" value="Unassembled WGS sequence"/>
</dbReference>
<gene>
    <name evidence="3" type="ORF">J437_LFUL015736</name>
</gene>
<dbReference type="EMBL" id="KZ308938">
    <property type="protein sequence ID" value="KAG8235678.1"/>
    <property type="molecule type" value="Genomic_DNA"/>
</dbReference>
<evidence type="ECO:0000313" key="3">
    <source>
        <dbReference type="EMBL" id="KAG8235678.1"/>
    </source>
</evidence>
<feature type="transmembrane region" description="Helical" evidence="1">
    <location>
        <begin position="169"/>
        <end position="187"/>
    </location>
</feature>
<name>A0A8K0KNW9_LADFU</name>
<evidence type="ECO:0000256" key="2">
    <source>
        <dbReference type="SAM" id="SignalP"/>
    </source>
</evidence>
<accession>A0A8K0KNW9</accession>
<organism evidence="3 4">
    <name type="scientific">Ladona fulva</name>
    <name type="common">Scarce chaser dragonfly</name>
    <name type="synonym">Libellula fulva</name>
    <dbReference type="NCBI Taxonomy" id="123851"/>
    <lineage>
        <taxon>Eukaryota</taxon>
        <taxon>Metazoa</taxon>
        <taxon>Ecdysozoa</taxon>
        <taxon>Arthropoda</taxon>
        <taxon>Hexapoda</taxon>
        <taxon>Insecta</taxon>
        <taxon>Pterygota</taxon>
        <taxon>Palaeoptera</taxon>
        <taxon>Odonata</taxon>
        <taxon>Epiprocta</taxon>
        <taxon>Anisoptera</taxon>
        <taxon>Libelluloidea</taxon>
        <taxon>Libellulidae</taxon>
        <taxon>Ladona</taxon>
    </lineage>
</organism>
<comment type="caution">
    <text evidence="3">The sequence shown here is derived from an EMBL/GenBank/DDBJ whole genome shotgun (WGS) entry which is preliminary data.</text>
</comment>
<keyword evidence="2" id="KW-0732">Signal</keyword>
<evidence type="ECO:0000256" key="1">
    <source>
        <dbReference type="SAM" id="Phobius"/>
    </source>
</evidence>
<feature type="chain" id="PRO_5035441737" evidence="2">
    <location>
        <begin position="24"/>
        <end position="192"/>
    </location>
</feature>
<keyword evidence="4" id="KW-1185">Reference proteome</keyword>
<dbReference type="AlphaFoldDB" id="A0A8K0KNW9"/>
<protein>
    <submittedName>
        <fullName evidence="3">Uncharacterized protein</fullName>
    </submittedName>
</protein>
<feature type="signal peptide" evidence="2">
    <location>
        <begin position="1"/>
        <end position="23"/>
    </location>
</feature>
<proteinExistence type="predicted"/>
<reference evidence="3" key="1">
    <citation type="submission" date="2013-04" db="EMBL/GenBank/DDBJ databases">
        <authorList>
            <person name="Qu J."/>
            <person name="Murali S.C."/>
            <person name="Bandaranaike D."/>
            <person name="Bellair M."/>
            <person name="Blankenburg K."/>
            <person name="Chao H."/>
            <person name="Dinh H."/>
            <person name="Doddapaneni H."/>
            <person name="Downs B."/>
            <person name="Dugan-Rocha S."/>
            <person name="Elkadiri S."/>
            <person name="Gnanaolivu R.D."/>
            <person name="Hernandez B."/>
            <person name="Javaid M."/>
            <person name="Jayaseelan J.C."/>
            <person name="Lee S."/>
            <person name="Li M."/>
            <person name="Ming W."/>
            <person name="Munidasa M."/>
            <person name="Muniz J."/>
            <person name="Nguyen L."/>
            <person name="Ongeri F."/>
            <person name="Osuji N."/>
            <person name="Pu L.-L."/>
            <person name="Puazo M."/>
            <person name="Qu C."/>
            <person name="Quiroz J."/>
            <person name="Raj R."/>
            <person name="Weissenberger G."/>
            <person name="Xin Y."/>
            <person name="Zou X."/>
            <person name="Han Y."/>
            <person name="Richards S."/>
            <person name="Worley K."/>
            <person name="Muzny D."/>
            <person name="Gibbs R."/>
        </authorList>
    </citation>
    <scope>NUCLEOTIDE SEQUENCE</scope>
    <source>
        <strain evidence="3">Sampled in the wild</strain>
    </source>
</reference>
<keyword evidence="1" id="KW-1133">Transmembrane helix</keyword>
<sequence length="192" mass="20990">MEGRGSKLLLLFWFVAVAFVITADYGPQRADAAKSDPYCFSFTWLGPKWNNESQGNGTCEKIDPKPEVCIDPLVITYDGTPPNMTYLWKHFNKTQIGCRLTDSEACAKFTYYYNGKVDNITYMCARIIVDGDASMTSGCETADVGGYVKEVCACRTYAGVDFPCNGAPIASVSILAFVVAVAASGFWQSLLT</sequence>
<keyword evidence="1" id="KW-0472">Membrane</keyword>
<evidence type="ECO:0000313" key="4">
    <source>
        <dbReference type="Proteomes" id="UP000792457"/>
    </source>
</evidence>